<dbReference type="Gene3D" id="3.40.50.720">
    <property type="entry name" value="NAD(P)-binding Rossmann-like Domain"/>
    <property type="match status" value="1"/>
</dbReference>
<dbReference type="PANTHER" id="PTHR43818:SF11">
    <property type="entry name" value="BCDNA.GH03377"/>
    <property type="match status" value="1"/>
</dbReference>
<sequence length="311" mass="33847">MKSLRIGLVDLDTSHPGSFVPILRAFGHEVTGVYDKGEIHPPGYAEQFASEHGVGKVFASLEEMAGQVDLAFIHSCDWDVHADRALPFIQAGKSVFIDKPLAGNVRDLRRFREWAERGAVITGGSALRYAQEVREWAGKSASTDPFVYALAGCGNDDYYYGIHAFTMLHGLLGPGIESARHLGSSGQDQYELTWTDGRRGIVNVGATAKHHPFYATMITQAEATHIQVDGSRLYESMLEQVLPYLCGEAPAPVAMETLIETELAAIAAKSSKAQGGRPVALRSLTPEQIGYDGAAFARDYRERKASSTGMR</sequence>
<keyword evidence="1" id="KW-0560">Oxidoreductase</keyword>
<dbReference type="SUPFAM" id="SSF51735">
    <property type="entry name" value="NAD(P)-binding Rossmann-fold domains"/>
    <property type="match status" value="1"/>
</dbReference>
<evidence type="ECO:0000259" key="2">
    <source>
        <dbReference type="Pfam" id="PF01408"/>
    </source>
</evidence>
<dbReference type="Pfam" id="PF01408">
    <property type="entry name" value="GFO_IDH_MocA"/>
    <property type="match status" value="1"/>
</dbReference>
<comment type="caution">
    <text evidence="3">The sequence shown here is derived from an EMBL/GenBank/DDBJ whole genome shotgun (WGS) entry which is preliminary data.</text>
</comment>
<feature type="domain" description="Gfo/Idh/MocA-like oxidoreductase N-terminal" evidence="2">
    <location>
        <begin position="28"/>
        <end position="117"/>
    </location>
</feature>
<accession>A0A494XRD7</accession>
<name>A0A494XRD7_9BACL</name>
<reference evidence="3 4" key="1">
    <citation type="submission" date="2018-10" db="EMBL/GenBank/DDBJ databases">
        <title>Cohnella sp. M2MS4P-1, whole genome shotgun sequence.</title>
        <authorList>
            <person name="Tuo L."/>
        </authorList>
    </citation>
    <scope>NUCLEOTIDE SEQUENCE [LARGE SCALE GENOMIC DNA]</scope>
    <source>
        <strain evidence="3 4">M2MS4P-1</strain>
    </source>
</reference>
<dbReference type="InterPro" id="IPR050463">
    <property type="entry name" value="Gfo/Idh/MocA_oxidrdct_glycsds"/>
</dbReference>
<evidence type="ECO:0000313" key="4">
    <source>
        <dbReference type="Proteomes" id="UP000282076"/>
    </source>
</evidence>
<dbReference type="GO" id="GO:0016491">
    <property type="term" value="F:oxidoreductase activity"/>
    <property type="evidence" value="ECO:0007669"/>
    <property type="project" value="UniProtKB-KW"/>
</dbReference>
<evidence type="ECO:0000313" key="3">
    <source>
        <dbReference type="EMBL" id="RKP51406.1"/>
    </source>
</evidence>
<dbReference type="AlphaFoldDB" id="A0A494XRD7"/>
<organism evidence="3 4">
    <name type="scientific">Cohnella endophytica</name>
    <dbReference type="NCBI Taxonomy" id="2419778"/>
    <lineage>
        <taxon>Bacteria</taxon>
        <taxon>Bacillati</taxon>
        <taxon>Bacillota</taxon>
        <taxon>Bacilli</taxon>
        <taxon>Bacillales</taxon>
        <taxon>Paenibacillaceae</taxon>
        <taxon>Cohnella</taxon>
    </lineage>
</organism>
<dbReference type="InterPro" id="IPR036291">
    <property type="entry name" value="NAD(P)-bd_dom_sf"/>
</dbReference>
<evidence type="ECO:0000256" key="1">
    <source>
        <dbReference type="ARBA" id="ARBA00023002"/>
    </source>
</evidence>
<proteinExistence type="predicted"/>
<dbReference type="GO" id="GO:0000166">
    <property type="term" value="F:nucleotide binding"/>
    <property type="evidence" value="ECO:0007669"/>
    <property type="project" value="InterPro"/>
</dbReference>
<gene>
    <name evidence="3" type="ORF">D7Z26_16560</name>
</gene>
<dbReference type="InterPro" id="IPR000683">
    <property type="entry name" value="Gfo/Idh/MocA-like_OxRdtase_N"/>
</dbReference>
<protein>
    <submittedName>
        <fullName evidence="3">Oxidoreductase</fullName>
    </submittedName>
</protein>
<dbReference type="OrthoDB" id="128220at2"/>
<dbReference type="EMBL" id="RBZM01000007">
    <property type="protein sequence ID" value="RKP51406.1"/>
    <property type="molecule type" value="Genomic_DNA"/>
</dbReference>
<keyword evidence="4" id="KW-1185">Reference proteome</keyword>
<dbReference type="PANTHER" id="PTHR43818">
    <property type="entry name" value="BCDNA.GH03377"/>
    <property type="match status" value="1"/>
</dbReference>
<dbReference type="Proteomes" id="UP000282076">
    <property type="component" value="Unassembled WGS sequence"/>
</dbReference>
<dbReference type="RefSeq" id="WP_120978104.1">
    <property type="nucleotide sequence ID" value="NZ_RBZM01000007.1"/>
</dbReference>